<proteinExistence type="predicted"/>
<gene>
    <name evidence="2" type="ORF">C1SCF055_LOCUS28287</name>
</gene>
<evidence type="ECO:0000313" key="4">
    <source>
        <dbReference type="Proteomes" id="UP001152797"/>
    </source>
</evidence>
<organism evidence="2">
    <name type="scientific">Cladocopium goreaui</name>
    <dbReference type="NCBI Taxonomy" id="2562237"/>
    <lineage>
        <taxon>Eukaryota</taxon>
        <taxon>Sar</taxon>
        <taxon>Alveolata</taxon>
        <taxon>Dinophyceae</taxon>
        <taxon>Suessiales</taxon>
        <taxon>Symbiodiniaceae</taxon>
        <taxon>Cladocopium</taxon>
    </lineage>
</organism>
<dbReference type="AlphaFoldDB" id="A0A9P1D4K9"/>
<name>A0A9P1D4K9_9DINO</name>
<feature type="region of interest" description="Disordered" evidence="1">
    <location>
        <begin position="1"/>
        <end position="20"/>
    </location>
</feature>
<sequence length="264" mass="30182">MEFGPRGHASAKRKDETEVSAAKRSKVCTGAFARLHPCGIPLKEESDGEAETVQDTEDIDTWAELYFFGAHQDHQVHFVQVQSVQFSGQDKGMVFLSKPEREKLVTMPDCLLSEIGLRFPHDLGLKARVIHFFERYTQQNQHRDHYVQTRNFSDGRGTWYRSELVTPSLDGRVFVGQNQTSRGKAEESAYQAFFQDPQVITITEWIPPPARKVRRWVNCQLRGWKGDLIARDINVSLVVEEAKQELFSQLRDGGCRLAQWDGNA</sequence>
<reference evidence="2" key="1">
    <citation type="submission" date="2022-10" db="EMBL/GenBank/DDBJ databases">
        <authorList>
            <person name="Chen Y."/>
            <person name="Dougan E. K."/>
            <person name="Chan C."/>
            <person name="Rhodes N."/>
            <person name="Thang M."/>
        </authorList>
    </citation>
    <scope>NUCLEOTIDE SEQUENCE</scope>
</reference>
<dbReference type="Proteomes" id="UP001152797">
    <property type="component" value="Unassembled WGS sequence"/>
</dbReference>
<evidence type="ECO:0000256" key="1">
    <source>
        <dbReference type="SAM" id="MobiDB-lite"/>
    </source>
</evidence>
<dbReference type="EMBL" id="CAMXCT020003086">
    <property type="protein sequence ID" value="CAL1155698.1"/>
    <property type="molecule type" value="Genomic_DNA"/>
</dbReference>
<evidence type="ECO:0000313" key="3">
    <source>
        <dbReference type="EMBL" id="CAL4789635.1"/>
    </source>
</evidence>
<comment type="caution">
    <text evidence="2">The sequence shown here is derived from an EMBL/GenBank/DDBJ whole genome shotgun (WGS) entry which is preliminary data.</text>
</comment>
<keyword evidence="4" id="KW-1185">Reference proteome</keyword>
<evidence type="ECO:0000313" key="2">
    <source>
        <dbReference type="EMBL" id="CAI4002323.1"/>
    </source>
</evidence>
<accession>A0A9P1D4K9</accession>
<dbReference type="EMBL" id="CAMXCT030003086">
    <property type="protein sequence ID" value="CAL4789635.1"/>
    <property type="molecule type" value="Genomic_DNA"/>
</dbReference>
<dbReference type="EMBL" id="CAMXCT010003086">
    <property type="protein sequence ID" value="CAI4002323.1"/>
    <property type="molecule type" value="Genomic_DNA"/>
</dbReference>
<protein>
    <submittedName>
        <fullName evidence="2">Uncharacterized protein</fullName>
    </submittedName>
</protein>
<reference evidence="3 4" key="2">
    <citation type="submission" date="2024-05" db="EMBL/GenBank/DDBJ databases">
        <authorList>
            <person name="Chen Y."/>
            <person name="Shah S."/>
            <person name="Dougan E. K."/>
            <person name="Thang M."/>
            <person name="Chan C."/>
        </authorList>
    </citation>
    <scope>NUCLEOTIDE SEQUENCE [LARGE SCALE GENOMIC DNA]</scope>
</reference>